<evidence type="ECO:0000313" key="4">
    <source>
        <dbReference type="Proteomes" id="UP000622687"/>
    </source>
</evidence>
<dbReference type="PANTHER" id="PTHR44757">
    <property type="entry name" value="DIGUANYLATE CYCLASE DGCP"/>
    <property type="match status" value="1"/>
</dbReference>
<organism evidence="3 4">
    <name type="scientific">Clostridium aciditolerans</name>
    <dbReference type="NCBI Taxonomy" id="339861"/>
    <lineage>
        <taxon>Bacteria</taxon>
        <taxon>Bacillati</taxon>
        <taxon>Bacillota</taxon>
        <taxon>Clostridia</taxon>
        <taxon>Eubacteriales</taxon>
        <taxon>Clostridiaceae</taxon>
        <taxon>Clostridium</taxon>
    </lineage>
</organism>
<dbReference type="SUPFAM" id="SSF55073">
    <property type="entry name" value="Nucleotide cyclase"/>
    <property type="match status" value="1"/>
</dbReference>
<comment type="caution">
    <text evidence="3">The sequence shown here is derived from an EMBL/GenBank/DDBJ whole genome shotgun (WGS) entry which is preliminary data.</text>
</comment>
<dbReference type="Gene3D" id="3.30.70.270">
    <property type="match status" value="1"/>
</dbReference>
<dbReference type="InterPro" id="IPR000160">
    <property type="entry name" value="GGDEF_dom"/>
</dbReference>
<dbReference type="InterPro" id="IPR001633">
    <property type="entry name" value="EAL_dom"/>
</dbReference>
<dbReference type="InterPro" id="IPR043128">
    <property type="entry name" value="Rev_trsase/Diguanyl_cyclase"/>
</dbReference>
<evidence type="ECO:0000259" key="2">
    <source>
        <dbReference type="PROSITE" id="PS50887"/>
    </source>
</evidence>
<sequence>MTLMILIIFTIIVICILRNEVFLPRVEQKKVEEIVCQMAYYDQLTNLPNRALFFKRMEEFIIDTKIDDCIIVLLYLDFDRFKLINDIVGHDAGDQFLKEISEKIKSNFHENTIIARLGEGEFGIILPGVKDDNEIKDNCRKILRIISNRWVYENNVFKITVSIGIAVYPRDGRDTATLLKNADIAMYRAKELGENRYEFYSPNLSEKAREQISMENLIMKAIDNDEFILYYQPQFNIITRECTGIEALIRWNSPQLGMTPPGKFIPFAEQNSLIMEIDKWVLKTVCKQCRVWEDLNIRSKRVAINISSKQFENTKFLSFVKKILEETSAEARWLEFEITEGSLMQNPDRAIETLTQLRELGIKIALDDFGTGYSSLGYLSKFPIDKIKIDKTFIKDIPENKEDTAIVKTIIDLCKNIGSLAIAEGVETEKQLQVLSNYGCDEVQGYLFGRPVPLEEVEKVLRNTM</sequence>
<dbReference type="InterPro" id="IPR052155">
    <property type="entry name" value="Biofilm_reg_signaling"/>
</dbReference>
<dbReference type="FunFam" id="3.20.20.450:FF:000001">
    <property type="entry name" value="Cyclic di-GMP phosphodiesterase yahA"/>
    <property type="match status" value="1"/>
</dbReference>
<reference evidence="3" key="1">
    <citation type="submission" date="2020-12" db="EMBL/GenBank/DDBJ databases">
        <title>Clostridium thailandense sp. nov., a novel acetogenic bacterium isolated from peat land soil in Thailand.</title>
        <authorList>
            <person name="Chaikitkaew S."/>
            <person name="Birkeland N.K."/>
        </authorList>
    </citation>
    <scope>NUCLEOTIDE SEQUENCE</scope>
    <source>
        <strain evidence="3">DSM 17425</strain>
    </source>
</reference>
<dbReference type="Pfam" id="PF00990">
    <property type="entry name" value="GGDEF"/>
    <property type="match status" value="1"/>
</dbReference>
<dbReference type="SUPFAM" id="SSF141868">
    <property type="entry name" value="EAL domain-like"/>
    <property type="match status" value="1"/>
</dbReference>
<name>A0A934HSM0_9CLOT</name>
<dbReference type="PROSITE" id="PS50883">
    <property type="entry name" value="EAL"/>
    <property type="match status" value="1"/>
</dbReference>
<dbReference type="Pfam" id="PF00563">
    <property type="entry name" value="EAL"/>
    <property type="match status" value="1"/>
</dbReference>
<keyword evidence="4" id="KW-1185">Reference proteome</keyword>
<protein>
    <submittedName>
        <fullName evidence="3">Bifunctional diguanylate cyclase/phosphodiesterase</fullName>
    </submittedName>
</protein>
<feature type="domain" description="EAL" evidence="1">
    <location>
        <begin position="211"/>
        <end position="465"/>
    </location>
</feature>
<dbReference type="AlphaFoldDB" id="A0A934HSM0"/>
<dbReference type="EMBL" id="JAEEGB010000014">
    <property type="protein sequence ID" value="MBI6873575.1"/>
    <property type="molecule type" value="Genomic_DNA"/>
</dbReference>
<dbReference type="InterPro" id="IPR035919">
    <property type="entry name" value="EAL_sf"/>
</dbReference>
<dbReference type="SMART" id="SM00052">
    <property type="entry name" value="EAL"/>
    <property type="match status" value="1"/>
</dbReference>
<dbReference type="Gene3D" id="3.20.20.450">
    <property type="entry name" value="EAL domain"/>
    <property type="match status" value="1"/>
</dbReference>
<dbReference type="InterPro" id="IPR029787">
    <property type="entry name" value="Nucleotide_cyclase"/>
</dbReference>
<evidence type="ECO:0000313" key="3">
    <source>
        <dbReference type="EMBL" id="MBI6873575.1"/>
    </source>
</evidence>
<accession>A0A934HSM0</accession>
<dbReference type="SMART" id="SM00267">
    <property type="entry name" value="GGDEF"/>
    <property type="match status" value="1"/>
</dbReference>
<dbReference type="CDD" id="cd01948">
    <property type="entry name" value="EAL"/>
    <property type="match status" value="1"/>
</dbReference>
<dbReference type="PROSITE" id="PS50887">
    <property type="entry name" value="GGDEF"/>
    <property type="match status" value="1"/>
</dbReference>
<dbReference type="Proteomes" id="UP000622687">
    <property type="component" value="Unassembled WGS sequence"/>
</dbReference>
<dbReference type="RefSeq" id="WP_211143001.1">
    <property type="nucleotide sequence ID" value="NZ_JAEEGB010000014.1"/>
</dbReference>
<proteinExistence type="predicted"/>
<dbReference type="NCBIfam" id="TIGR00254">
    <property type="entry name" value="GGDEF"/>
    <property type="match status" value="1"/>
</dbReference>
<gene>
    <name evidence="3" type="ORF">I6U51_12785</name>
</gene>
<feature type="domain" description="GGDEF" evidence="2">
    <location>
        <begin position="69"/>
        <end position="202"/>
    </location>
</feature>
<evidence type="ECO:0000259" key="1">
    <source>
        <dbReference type="PROSITE" id="PS50883"/>
    </source>
</evidence>
<dbReference type="PANTHER" id="PTHR44757:SF2">
    <property type="entry name" value="BIOFILM ARCHITECTURE MAINTENANCE PROTEIN MBAA"/>
    <property type="match status" value="1"/>
</dbReference>
<dbReference type="CDD" id="cd01949">
    <property type="entry name" value="GGDEF"/>
    <property type="match status" value="1"/>
</dbReference>